<keyword evidence="1" id="KW-1133">Transmembrane helix</keyword>
<proteinExistence type="predicted"/>
<evidence type="ECO:0000256" key="1">
    <source>
        <dbReference type="SAM" id="Phobius"/>
    </source>
</evidence>
<keyword evidence="1" id="KW-0812">Transmembrane</keyword>
<keyword evidence="4" id="KW-1185">Reference proteome</keyword>
<dbReference type="AlphaFoldDB" id="A0A6A3TGW5"/>
<dbReference type="EMBL" id="QXFZ01000094">
    <property type="protein sequence ID" value="KAE9133680.1"/>
    <property type="molecule type" value="Genomic_DNA"/>
</dbReference>
<comment type="caution">
    <text evidence="2">The sequence shown here is derived from an EMBL/GenBank/DDBJ whole genome shotgun (WGS) entry which is preliminary data.</text>
</comment>
<feature type="transmembrane region" description="Helical" evidence="1">
    <location>
        <begin position="26"/>
        <end position="50"/>
    </location>
</feature>
<protein>
    <submittedName>
        <fullName evidence="2">Uncharacterized protein</fullName>
    </submittedName>
</protein>
<gene>
    <name evidence="3" type="ORF">PF005_g4211</name>
    <name evidence="2" type="ORF">PF007_g3239</name>
</gene>
<dbReference type="EMBL" id="QXGB01000134">
    <property type="protein sequence ID" value="KAE9228680.1"/>
    <property type="molecule type" value="Genomic_DNA"/>
</dbReference>
<evidence type="ECO:0000313" key="3">
    <source>
        <dbReference type="EMBL" id="KAE9228680.1"/>
    </source>
</evidence>
<evidence type="ECO:0000313" key="4">
    <source>
        <dbReference type="Proteomes" id="UP000433483"/>
    </source>
</evidence>
<keyword evidence="1" id="KW-0472">Membrane</keyword>
<accession>A0A6A3TGW5</accession>
<evidence type="ECO:0000313" key="2">
    <source>
        <dbReference type="EMBL" id="KAE9133680.1"/>
    </source>
</evidence>
<dbReference type="OrthoDB" id="152055at2759"/>
<name>A0A6A3TGW5_9STRA</name>
<evidence type="ECO:0000313" key="5">
    <source>
        <dbReference type="Proteomes" id="UP000441208"/>
    </source>
</evidence>
<organism evidence="2 5">
    <name type="scientific">Phytophthora fragariae</name>
    <dbReference type="NCBI Taxonomy" id="53985"/>
    <lineage>
        <taxon>Eukaryota</taxon>
        <taxon>Sar</taxon>
        <taxon>Stramenopiles</taxon>
        <taxon>Oomycota</taxon>
        <taxon>Peronosporomycetes</taxon>
        <taxon>Peronosporales</taxon>
        <taxon>Peronosporaceae</taxon>
        <taxon>Phytophthora</taxon>
    </lineage>
</organism>
<sequence length="241" mass="26296">MVNAPNTSRGIFGGAPSVENFWNSEIMIDFVVLLSLMMLGGGFFGFVMLLTPYKRVANNKLVHLIQKRYVSTSCSLGCILQQLYQSGPSGHVTLVADYLFHGNGFSSPRVEFSFPIRKAMAMGLLRGEKSTGTKVCASSKYASSDATTSHSMQSGAARHESSEDEISEMVHTDKKSLFDKNLCLFSETTYGRVILVDQDKPGRCGKNSAGLLQYIASDALASMNIMDIKHLLSGTKNLTVR</sequence>
<dbReference type="Proteomes" id="UP000433483">
    <property type="component" value="Unassembled WGS sequence"/>
</dbReference>
<dbReference type="Proteomes" id="UP000441208">
    <property type="component" value="Unassembled WGS sequence"/>
</dbReference>
<reference evidence="4 5" key="1">
    <citation type="submission" date="2018-08" db="EMBL/GenBank/DDBJ databases">
        <title>Genomic investigation of the strawberry pathogen Phytophthora fragariae indicates pathogenicity is determined by transcriptional variation in three key races.</title>
        <authorList>
            <person name="Adams T.M."/>
            <person name="Armitage A.D."/>
            <person name="Sobczyk M.K."/>
            <person name="Bates H.J."/>
            <person name="Dunwell J.M."/>
            <person name="Nellist C.F."/>
            <person name="Harrison R.J."/>
        </authorList>
    </citation>
    <scope>NUCLEOTIDE SEQUENCE [LARGE SCALE GENOMIC DNA]</scope>
    <source>
        <strain evidence="3 4">NOV-27</strain>
        <strain evidence="2 5">NOV-71</strain>
    </source>
</reference>